<dbReference type="InterPro" id="IPR029058">
    <property type="entry name" value="AB_hydrolase_fold"/>
</dbReference>
<name>A0A8H7U891_MORIS</name>
<dbReference type="AlphaFoldDB" id="A0A8H7U891"/>
<reference evidence="3" key="1">
    <citation type="submission" date="2020-12" db="EMBL/GenBank/DDBJ databases">
        <title>Metabolic potential, ecology and presence of endohyphal bacteria is reflected in genomic diversity of Mucoromycotina.</title>
        <authorList>
            <person name="Muszewska A."/>
            <person name="Okrasinska A."/>
            <person name="Steczkiewicz K."/>
            <person name="Drgas O."/>
            <person name="Orlowska M."/>
            <person name="Perlinska-Lenart U."/>
            <person name="Aleksandrzak-Piekarczyk T."/>
            <person name="Szatraj K."/>
            <person name="Zielenkiewicz U."/>
            <person name="Pilsyk S."/>
            <person name="Malc E."/>
            <person name="Mieczkowski P."/>
            <person name="Kruszewska J.S."/>
            <person name="Biernat P."/>
            <person name="Pawlowska J."/>
        </authorList>
    </citation>
    <scope>NUCLEOTIDE SEQUENCE</scope>
    <source>
        <strain evidence="3">WA0000067209</strain>
    </source>
</reference>
<proteinExistence type="predicted"/>
<dbReference type="Pfam" id="PF20434">
    <property type="entry name" value="BD-FAE"/>
    <property type="match status" value="1"/>
</dbReference>
<gene>
    <name evidence="3" type="ORF">INT43_001213</name>
</gene>
<comment type="caution">
    <text evidence="3">The sequence shown here is derived from an EMBL/GenBank/DDBJ whole genome shotgun (WGS) entry which is preliminary data.</text>
</comment>
<protein>
    <recommendedName>
        <fullName evidence="2">BD-FAE-like domain-containing protein</fullName>
    </recommendedName>
</protein>
<accession>A0A8H7U891</accession>
<evidence type="ECO:0000259" key="2">
    <source>
        <dbReference type="Pfam" id="PF20434"/>
    </source>
</evidence>
<keyword evidence="1" id="KW-0378">Hydrolase</keyword>
<dbReference type="OrthoDB" id="6495301at2759"/>
<feature type="domain" description="BD-FAE-like" evidence="2">
    <location>
        <begin position="15"/>
        <end position="124"/>
    </location>
</feature>
<sequence length="245" mass="27401">YSTKPTGSKDMERELDVYFPSTGTETSPVLLFVHGGAWRTGDKAEHSWLAENLAKQGFTVAVNNYRLSHKTENNGEPIIQHPTHIVDTMEAIEYLKSEYPGRKLFLVGHSAGAHIILSIALKPQFQVKNIDGFVGVEGIYDIPLLLDTFPDYVDFIQQAFGKDSSKYKEASVVDFKPAPVTSPISLLYSPEDELVDPGQHESMEKFLRSESIPVAVNTDLLDKHDECLKTVKLIELIKGFVQQHI</sequence>
<evidence type="ECO:0000256" key="1">
    <source>
        <dbReference type="ARBA" id="ARBA00022801"/>
    </source>
</evidence>
<feature type="non-terminal residue" evidence="3">
    <location>
        <position position="1"/>
    </location>
</feature>
<dbReference type="GO" id="GO:0016787">
    <property type="term" value="F:hydrolase activity"/>
    <property type="evidence" value="ECO:0007669"/>
    <property type="project" value="UniProtKB-KW"/>
</dbReference>
<dbReference type="Gene3D" id="3.40.50.1820">
    <property type="entry name" value="alpha/beta hydrolase"/>
    <property type="match status" value="1"/>
</dbReference>
<evidence type="ECO:0000313" key="4">
    <source>
        <dbReference type="Proteomes" id="UP000654370"/>
    </source>
</evidence>
<organism evidence="3 4">
    <name type="scientific">Mortierella isabellina</name>
    <name type="common">Filamentous fungus</name>
    <name type="synonym">Umbelopsis isabellina</name>
    <dbReference type="NCBI Taxonomy" id="91625"/>
    <lineage>
        <taxon>Eukaryota</taxon>
        <taxon>Fungi</taxon>
        <taxon>Fungi incertae sedis</taxon>
        <taxon>Mucoromycota</taxon>
        <taxon>Mucoromycotina</taxon>
        <taxon>Umbelopsidomycetes</taxon>
        <taxon>Umbelopsidales</taxon>
        <taxon>Umbelopsidaceae</taxon>
        <taxon>Umbelopsis</taxon>
    </lineage>
</organism>
<dbReference type="PANTHER" id="PTHR48081">
    <property type="entry name" value="AB HYDROLASE SUPERFAMILY PROTEIN C4A8.06C"/>
    <property type="match status" value="1"/>
</dbReference>
<dbReference type="PANTHER" id="PTHR48081:SF33">
    <property type="entry name" value="KYNURENINE FORMAMIDASE"/>
    <property type="match status" value="1"/>
</dbReference>
<dbReference type="InterPro" id="IPR050300">
    <property type="entry name" value="GDXG_lipolytic_enzyme"/>
</dbReference>
<dbReference type="EMBL" id="JAEPQZ010000011">
    <property type="protein sequence ID" value="KAG2175566.1"/>
    <property type="molecule type" value="Genomic_DNA"/>
</dbReference>
<keyword evidence="4" id="KW-1185">Reference proteome</keyword>
<evidence type="ECO:0000313" key="3">
    <source>
        <dbReference type="EMBL" id="KAG2175566.1"/>
    </source>
</evidence>
<dbReference type="SUPFAM" id="SSF53474">
    <property type="entry name" value="alpha/beta-Hydrolases"/>
    <property type="match status" value="1"/>
</dbReference>
<dbReference type="InterPro" id="IPR049492">
    <property type="entry name" value="BD-FAE-like_dom"/>
</dbReference>
<dbReference type="Proteomes" id="UP000654370">
    <property type="component" value="Unassembled WGS sequence"/>
</dbReference>